<gene>
    <name evidence="1" type="ORF">SAMN05444271_1217</name>
</gene>
<name>A0A1H6VYS2_9EURY</name>
<proteinExistence type="predicted"/>
<accession>A0A1H6VYS2</accession>
<keyword evidence="2" id="KW-1185">Reference proteome</keyword>
<dbReference type="KEGG" id="hae:halTADL_1409"/>
<accession>A0A2H4Q1D4</accession>
<dbReference type="EMBL" id="FNYR01000021">
    <property type="protein sequence ID" value="SEJ09828.1"/>
    <property type="molecule type" value="Genomic_DNA"/>
</dbReference>
<organism evidence="1 2">
    <name type="scientific">Halohasta litchfieldiae</name>
    <dbReference type="NCBI Taxonomy" id="1073996"/>
    <lineage>
        <taxon>Archaea</taxon>
        <taxon>Methanobacteriati</taxon>
        <taxon>Methanobacteriota</taxon>
        <taxon>Stenosarchaea group</taxon>
        <taxon>Halobacteria</taxon>
        <taxon>Halobacteriales</taxon>
        <taxon>Haloferacaceae</taxon>
        <taxon>Halohasta</taxon>
    </lineage>
</organism>
<sequence>MWRRYTGSLYDPNFTLQAFLHLLNVTERYYIHTNELGSRDKSKVVQKFVREVLKATDRSPEFIQLVGIKDLLEGYVNQKAVNQLCENTALETTDGVIKGQVKATTENINNAIDLISDPLIELLIYDRNQNLIFARYDTDQNEIHLSESEFEKLQSRLSSQSLRLLEQIPSEP</sequence>
<reference evidence="1 2" key="1">
    <citation type="submission" date="2016-10" db="EMBL/GenBank/DDBJ databases">
        <authorList>
            <person name="de Groot N.N."/>
        </authorList>
    </citation>
    <scope>NUCLEOTIDE SEQUENCE [LARGE SCALE GENOMIC DNA]</scope>
    <source>
        <strain evidence="1 2">DSM 22187</strain>
    </source>
</reference>
<evidence type="ECO:0000313" key="2">
    <source>
        <dbReference type="Proteomes" id="UP000198888"/>
    </source>
</evidence>
<evidence type="ECO:0000313" key="1">
    <source>
        <dbReference type="EMBL" id="SEJ09828.1"/>
    </source>
</evidence>
<dbReference type="AlphaFoldDB" id="A0A1H6VYS2"/>
<protein>
    <submittedName>
        <fullName evidence="1">Uncharacterized protein</fullName>
    </submittedName>
</protein>
<dbReference type="Proteomes" id="UP000198888">
    <property type="component" value="Unassembled WGS sequence"/>
</dbReference>